<reference evidence="1 2" key="1">
    <citation type="journal article" date="2016" name="Mol. Biol. Evol.">
        <title>Comparative Genomics of Early-Diverging Mushroom-Forming Fungi Provides Insights into the Origins of Lignocellulose Decay Capabilities.</title>
        <authorList>
            <person name="Nagy L.G."/>
            <person name="Riley R."/>
            <person name="Tritt A."/>
            <person name="Adam C."/>
            <person name="Daum C."/>
            <person name="Floudas D."/>
            <person name="Sun H."/>
            <person name="Yadav J.S."/>
            <person name="Pangilinan J."/>
            <person name="Larsson K.H."/>
            <person name="Matsuura K."/>
            <person name="Barry K."/>
            <person name="Labutti K."/>
            <person name="Kuo R."/>
            <person name="Ohm R.A."/>
            <person name="Bhattacharya S.S."/>
            <person name="Shirouzu T."/>
            <person name="Yoshinaga Y."/>
            <person name="Martin F.M."/>
            <person name="Grigoriev I.V."/>
            <person name="Hibbett D.S."/>
        </authorList>
    </citation>
    <scope>NUCLEOTIDE SEQUENCE [LARGE SCALE GENOMIC DNA]</scope>
    <source>
        <strain evidence="1 2">CBS 109695</strain>
    </source>
</reference>
<dbReference type="AlphaFoldDB" id="A0A166QWU0"/>
<evidence type="ECO:0000313" key="1">
    <source>
        <dbReference type="EMBL" id="KZP27646.1"/>
    </source>
</evidence>
<keyword evidence="2" id="KW-1185">Reference proteome</keyword>
<gene>
    <name evidence="1" type="ORF">FIBSPDRAFT_300830</name>
</gene>
<accession>A0A166QWU0</accession>
<name>A0A166QWU0_9AGAM</name>
<protein>
    <recommendedName>
        <fullName evidence="3">F-box domain-containing protein</fullName>
    </recommendedName>
</protein>
<sequence>MRSTRNFRERLFASGGPRMTAAQLVRIDASALRLCLPTFESVTSLRLVGISIVNVNEYTSFRDALMAMKSMTLLELQMDRLDLAASSRLPILMPTIQSLFVRNAYVFSGWVEIPPIHAGALVVLWLEGSLNTEAIEKQLPLLQHLILNYPDYLKLDRMSRAFPQIQRLTSPSLDSDYSVHQILAAIGTGYRVGDDTFAGRSGMLWPRLHTIAGADRTGVSGCGMLRNTISELQAAGHPICKLMLTNVLHAHIDADMAELRKVVEVEEYSLGWPTPFKW</sequence>
<dbReference type="Proteomes" id="UP000076532">
    <property type="component" value="Unassembled WGS sequence"/>
</dbReference>
<evidence type="ECO:0008006" key="3">
    <source>
        <dbReference type="Google" id="ProtNLM"/>
    </source>
</evidence>
<organism evidence="1 2">
    <name type="scientific">Athelia psychrophila</name>
    <dbReference type="NCBI Taxonomy" id="1759441"/>
    <lineage>
        <taxon>Eukaryota</taxon>
        <taxon>Fungi</taxon>
        <taxon>Dikarya</taxon>
        <taxon>Basidiomycota</taxon>
        <taxon>Agaricomycotina</taxon>
        <taxon>Agaricomycetes</taxon>
        <taxon>Agaricomycetidae</taxon>
        <taxon>Atheliales</taxon>
        <taxon>Atheliaceae</taxon>
        <taxon>Athelia</taxon>
    </lineage>
</organism>
<evidence type="ECO:0000313" key="2">
    <source>
        <dbReference type="Proteomes" id="UP000076532"/>
    </source>
</evidence>
<dbReference type="EMBL" id="KV417508">
    <property type="protein sequence ID" value="KZP27646.1"/>
    <property type="molecule type" value="Genomic_DNA"/>
</dbReference>
<proteinExistence type="predicted"/>